<evidence type="ECO:0000313" key="1">
    <source>
        <dbReference type="EMBL" id="CAG8545480.1"/>
    </source>
</evidence>
<evidence type="ECO:0000313" key="2">
    <source>
        <dbReference type="Proteomes" id="UP000789739"/>
    </source>
</evidence>
<comment type="caution">
    <text evidence="1">The sequence shown here is derived from an EMBL/GenBank/DDBJ whole genome shotgun (WGS) entry which is preliminary data.</text>
</comment>
<keyword evidence="2" id="KW-1185">Reference proteome</keyword>
<name>A0A9N9AX54_9GLOM</name>
<organism evidence="1 2">
    <name type="scientific">Paraglomus brasilianum</name>
    <dbReference type="NCBI Taxonomy" id="144538"/>
    <lineage>
        <taxon>Eukaryota</taxon>
        <taxon>Fungi</taxon>
        <taxon>Fungi incertae sedis</taxon>
        <taxon>Mucoromycota</taxon>
        <taxon>Glomeromycotina</taxon>
        <taxon>Glomeromycetes</taxon>
        <taxon>Paraglomerales</taxon>
        <taxon>Paraglomeraceae</taxon>
        <taxon>Paraglomus</taxon>
    </lineage>
</organism>
<dbReference type="EMBL" id="CAJVPI010000521">
    <property type="protein sequence ID" value="CAG8545480.1"/>
    <property type="molecule type" value="Genomic_DNA"/>
</dbReference>
<sequence>MNAINPVLSSISSSTTASTLNSTTKPNDNVTTILNDMSIQVGEIHDRIIQPPFIIILIGPHLVITCNGVTIIKPTSIIDIDGVGESDDVRLQVHAAHVLLENLHHIWAGLSWDRAQGYSEGTYIAEIIA</sequence>
<gene>
    <name evidence="1" type="ORF">PBRASI_LOCUS4812</name>
</gene>
<dbReference type="Proteomes" id="UP000789739">
    <property type="component" value="Unassembled WGS sequence"/>
</dbReference>
<dbReference type="AlphaFoldDB" id="A0A9N9AX54"/>
<accession>A0A9N9AX54</accession>
<proteinExistence type="predicted"/>
<protein>
    <submittedName>
        <fullName evidence="1">1166_t:CDS:1</fullName>
    </submittedName>
</protein>
<reference evidence="1" key="1">
    <citation type="submission" date="2021-06" db="EMBL/GenBank/DDBJ databases">
        <authorList>
            <person name="Kallberg Y."/>
            <person name="Tangrot J."/>
            <person name="Rosling A."/>
        </authorList>
    </citation>
    <scope>NUCLEOTIDE SEQUENCE</scope>
    <source>
        <strain evidence="1">BR232B</strain>
    </source>
</reference>